<sequence>MNIFYDGQRGHLEGLASVYCELLMAPFGDVLSALEIARQAAWAERSPLNPAGIGVTRGHRGNSIQGGLPNSHSQPIYVPGKYSERKISRKPVGAAFLIG</sequence>
<reference evidence="2" key="2">
    <citation type="submission" date="2015-06" db="UniProtKB">
        <authorList>
            <consortium name="EnsemblMetazoa"/>
        </authorList>
    </citation>
    <scope>IDENTIFICATION</scope>
</reference>
<proteinExistence type="predicted"/>
<accession>T1GCB9</accession>
<protein>
    <submittedName>
        <fullName evidence="2">Uncharacterized protein</fullName>
    </submittedName>
</protein>
<dbReference type="EnsemblMetazoa" id="MESCA000929-RA">
    <property type="protein sequence ID" value="MESCA000929-PA"/>
    <property type="gene ID" value="MESCA000929"/>
</dbReference>
<dbReference type="EMBL" id="CAQQ02012348">
    <property type="status" value="NOT_ANNOTATED_CDS"/>
    <property type="molecule type" value="Genomic_DNA"/>
</dbReference>
<dbReference type="EMBL" id="CAQQ02012349">
    <property type="status" value="NOT_ANNOTATED_CDS"/>
    <property type="molecule type" value="Genomic_DNA"/>
</dbReference>
<keyword evidence="3" id="KW-1185">Reference proteome</keyword>
<name>T1GCB9_MEGSC</name>
<reference evidence="3" key="1">
    <citation type="submission" date="2013-02" db="EMBL/GenBank/DDBJ databases">
        <authorList>
            <person name="Hughes D."/>
        </authorList>
    </citation>
    <scope>NUCLEOTIDE SEQUENCE</scope>
    <source>
        <strain>Durham</strain>
        <strain evidence="3">NC isolate 2 -- Noor lab</strain>
    </source>
</reference>
<feature type="compositionally biased region" description="Polar residues" evidence="1">
    <location>
        <begin position="62"/>
        <end position="72"/>
    </location>
</feature>
<dbReference type="Proteomes" id="UP000015102">
    <property type="component" value="Unassembled WGS sequence"/>
</dbReference>
<dbReference type="AlphaFoldDB" id="T1GCB9"/>
<evidence type="ECO:0000313" key="2">
    <source>
        <dbReference type="EnsemblMetazoa" id="MESCA000929-PA"/>
    </source>
</evidence>
<feature type="region of interest" description="Disordered" evidence="1">
    <location>
        <begin position="53"/>
        <end position="72"/>
    </location>
</feature>
<dbReference type="HOGENOM" id="CLU_2323045_0_0_1"/>
<evidence type="ECO:0000256" key="1">
    <source>
        <dbReference type="SAM" id="MobiDB-lite"/>
    </source>
</evidence>
<dbReference type="STRING" id="36166.T1GCB9"/>
<organism evidence="2 3">
    <name type="scientific">Megaselia scalaris</name>
    <name type="common">Humpbacked fly</name>
    <name type="synonym">Phora scalaris</name>
    <dbReference type="NCBI Taxonomy" id="36166"/>
    <lineage>
        <taxon>Eukaryota</taxon>
        <taxon>Metazoa</taxon>
        <taxon>Ecdysozoa</taxon>
        <taxon>Arthropoda</taxon>
        <taxon>Hexapoda</taxon>
        <taxon>Insecta</taxon>
        <taxon>Pterygota</taxon>
        <taxon>Neoptera</taxon>
        <taxon>Endopterygota</taxon>
        <taxon>Diptera</taxon>
        <taxon>Brachycera</taxon>
        <taxon>Muscomorpha</taxon>
        <taxon>Platypezoidea</taxon>
        <taxon>Phoridae</taxon>
        <taxon>Megaseliini</taxon>
        <taxon>Megaselia</taxon>
    </lineage>
</organism>
<evidence type="ECO:0000313" key="3">
    <source>
        <dbReference type="Proteomes" id="UP000015102"/>
    </source>
</evidence>